<accession>A0AAE4CCC9</accession>
<evidence type="ECO:0000313" key="3">
    <source>
        <dbReference type="Proteomes" id="UP001183643"/>
    </source>
</evidence>
<feature type="compositionally biased region" description="Low complexity" evidence="1">
    <location>
        <begin position="41"/>
        <end position="61"/>
    </location>
</feature>
<sequence length="163" mass="15424">MRASSSGSVPFAAASAAMTSGISTVDPAQSGAISPCPEPVGASADPAGAAASAEFGAPPIAGAGESPSADRGVVLAAQAGRSPAAAESPVRESPGPDGGVVRAGRSPTVAESPVRESPRAGAGVVLADRGGRSPTRAESPVRESPGVEGGESGVGVRRTDGGG</sequence>
<proteinExistence type="predicted"/>
<name>A0AAE4CCC9_9ACTN</name>
<dbReference type="AlphaFoldDB" id="A0AAE4CCC9"/>
<gene>
    <name evidence="2" type="ORF">J2S41_004622</name>
</gene>
<reference evidence="2" key="1">
    <citation type="submission" date="2023-07" db="EMBL/GenBank/DDBJ databases">
        <title>Sequencing the genomes of 1000 actinobacteria strains.</title>
        <authorList>
            <person name="Klenk H.-P."/>
        </authorList>
    </citation>
    <scope>NUCLEOTIDE SEQUENCE</scope>
    <source>
        <strain evidence="2">DSM 44707</strain>
    </source>
</reference>
<keyword evidence="3" id="KW-1185">Reference proteome</keyword>
<dbReference type="RefSeq" id="WP_310370378.1">
    <property type="nucleotide sequence ID" value="NZ_JAVDYB010000001.1"/>
</dbReference>
<dbReference type="Proteomes" id="UP001183643">
    <property type="component" value="Unassembled WGS sequence"/>
</dbReference>
<evidence type="ECO:0000256" key="1">
    <source>
        <dbReference type="SAM" id="MobiDB-lite"/>
    </source>
</evidence>
<organism evidence="2 3">
    <name type="scientific">Catenuloplanes atrovinosus</name>
    <dbReference type="NCBI Taxonomy" id="137266"/>
    <lineage>
        <taxon>Bacteria</taxon>
        <taxon>Bacillati</taxon>
        <taxon>Actinomycetota</taxon>
        <taxon>Actinomycetes</taxon>
        <taxon>Micromonosporales</taxon>
        <taxon>Micromonosporaceae</taxon>
        <taxon>Catenuloplanes</taxon>
    </lineage>
</organism>
<protein>
    <submittedName>
        <fullName evidence="2">Uncharacterized protein</fullName>
    </submittedName>
</protein>
<comment type="caution">
    <text evidence="2">The sequence shown here is derived from an EMBL/GenBank/DDBJ whole genome shotgun (WGS) entry which is preliminary data.</text>
</comment>
<dbReference type="EMBL" id="JAVDYB010000001">
    <property type="protein sequence ID" value="MDR7277844.1"/>
    <property type="molecule type" value="Genomic_DNA"/>
</dbReference>
<feature type="region of interest" description="Disordered" evidence="1">
    <location>
        <begin position="24"/>
        <end position="163"/>
    </location>
</feature>
<evidence type="ECO:0000313" key="2">
    <source>
        <dbReference type="EMBL" id="MDR7277844.1"/>
    </source>
</evidence>